<dbReference type="PANTHER" id="PTHR10745">
    <property type="entry name" value="GLYCYL-TRNA SYNTHETASE/DNA POLYMERASE SUBUNIT GAMMA-2"/>
    <property type="match status" value="1"/>
</dbReference>
<name>A0A1B6DQ67_9HEMI</name>
<accession>A0A1B6DQ67</accession>
<organism evidence="2">
    <name type="scientific">Clastoptera arizonana</name>
    <name type="common">Arizona spittle bug</name>
    <dbReference type="NCBI Taxonomy" id="38151"/>
    <lineage>
        <taxon>Eukaryota</taxon>
        <taxon>Metazoa</taxon>
        <taxon>Ecdysozoa</taxon>
        <taxon>Arthropoda</taxon>
        <taxon>Hexapoda</taxon>
        <taxon>Insecta</taxon>
        <taxon>Pterygota</taxon>
        <taxon>Neoptera</taxon>
        <taxon>Paraneoptera</taxon>
        <taxon>Hemiptera</taxon>
        <taxon>Auchenorrhyncha</taxon>
        <taxon>Cercopoidea</taxon>
        <taxon>Clastopteridae</taxon>
        <taxon>Clastoptera</taxon>
    </lineage>
</organism>
<protein>
    <recommendedName>
        <fullName evidence="1">Anticodon-binding domain-containing protein</fullName>
    </recommendedName>
</protein>
<evidence type="ECO:0000259" key="1">
    <source>
        <dbReference type="Pfam" id="PF03129"/>
    </source>
</evidence>
<dbReference type="InterPro" id="IPR045864">
    <property type="entry name" value="aa-tRNA-synth_II/BPL/LPL"/>
</dbReference>
<dbReference type="InterPro" id="IPR004154">
    <property type="entry name" value="Anticodon-bd"/>
</dbReference>
<gene>
    <name evidence="2" type="ORF">g.8237</name>
</gene>
<dbReference type="InterPro" id="IPR027031">
    <property type="entry name" value="Gly-tRNA_synthase/POLG2"/>
</dbReference>
<dbReference type="Pfam" id="PF03129">
    <property type="entry name" value="HGTP_anticodon"/>
    <property type="match status" value="1"/>
</dbReference>
<dbReference type="SUPFAM" id="SSF55681">
    <property type="entry name" value="Class II aaRS and biotin synthetases"/>
    <property type="match status" value="1"/>
</dbReference>
<dbReference type="Gene3D" id="3.40.50.800">
    <property type="entry name" value="Anticodon-binding domain"/>
    <property type="match status" value="1"/>
</dbReference>
<dbReference type="AlphaFoldDB" id="A0A1B6DQ67"/>
<dbReference type="Gene3D" id="3.30.930.10">
    <property type="entry name" value="Bira Bifunctional Protein, Domain 2"/>
    <property type="match status" value="1"/>
</dbReference>
<dbReference type="InterPro" id="IPR036621">
    <property type="entry name" value="Anticodon-bd_dom_sf"/>
</dbReference>
<dbReference type="PANTHER" id="PTHR10745:SF8">
    <property type="entry name" value="DNA POLYMERASE SUBUNIT GAMMA-2, MITOCHONDRIAL"/>
    <property type="match status" value="1"/>
</dbReference>
<sequence>MMNTFPRILELCELNGFLKPVIVNGIVSYFKYGPLGELLAQNIRNEWIYSNVINRDENVYLHYDAKSGIEPSKYSKEAFKTARTLNNGHLPFGLATIREGQKQPLVINNESSIKYFHPSMSNCLKYTAFTSTNQGQQFFYRWQHQRKIWWRKFSADPGRFSLSEIHSESSDLETTHIIANFPWGNETLETITNYGTSLYENLSTSEKTFFEARDGNKKTLPYVVESVCSEGTSALTFLSDAYNEPTVMGSSKKVLRLHRKLAPYKICFAAAPTSNAVKDEIRLLATFLNKGLRKAGISTLLPSTVLAKKALESQHALNDSLGIPFTIVLSQTTLENGILGIRSRETTLEEQSHVSKLVSYIELLMKNY</sequence>
<dbReference type="EMBL" id="GEDC01009545">
    <property type="protein sequence ID" value="JAS27753.1"/>
    <property type="molecule type" value="Transcribed_RNA"/>
</dbReference>
<dbReference type="GO" id="GO:0005739">
    <property type="term" value="C:mitochondrion"/>
    <property type="evidence" value="ECO:0007669"/>
    <property type="project" value="TreeGrafter"/>
</dbReference>
<feature type="domain" description="Anticodon-binding" evidence="1">
    <location>
        <begin position="280"/>
        <end position="362"/>
    </location>
</feature>
<proteinExistence type="predicted"/>
<dbReference type="GO" id="GO:0006264">
    <property type="term" value="P:mitochondrial DNA replication"/>
    <property type="evidence" value="ECO:0007669"/>
    <property type="project" value="TreeGrafter"/>
</dbReference>
<dbReference type="SUPFAM" id="SSF52954">
    <property type="entry name" value="Class II aaRS ABD-related"/>
    <property type="match status" value="1"/>
</dbReference>
<evidence type="ECO:0000313" key="2">
    <source>
        <dbReference type="EMBL" id="JAS27753.1"/>
    </source>
</evidence>
<reference evidence="2" key="1">
    <citation type="submission" date="2015-12" db="EMBL/GenBank/DDBJ databases">
        <title>De novo transcriptome assembly of four potential Pierce s Disease insect vectors from Arizona vineyards.</title>
        <authorList>
            <person name="Tassone E.E."/>
        </authorList>
    </citation>
    <scope>NUCLEOTIDE SEQUENCE</scope>
</reference>